<dbReference type="InterPro" id="IPR050206">
    <property type="entry name" value="FtsK/SpoIIIE/SftA"/>
</dbReference>
<dbReference type="RefSeq" id="WP_203915496.1">
    <property type="nucleotide sequence ID" value="NZ_BONY01000167.1"/>
</dbReference>
<keyword evidence="6" id="KW-0132">Cell division</keyword>
<dbReference type="PANTHER" id="PTHR22683">
    <property type="entry name" value="SPORULATION PROTEIN RELATED"/>
    <property type="match status" value="1"/>
</dbReference>
<keyword evidence="4" id="KW-0812">Transmembrane</keyword>
<keyword evidence="4" id="KW-1133">Transmembrane helix</keyword>
<protein>
    <submittedName>
        <fullName evidence="6">Hypothetical cell division FtsK/SpoIIIE protein</fullName>
    </submittedName>
</protein>
<dbReference type="Gene3D" id="3.40.50.300">
    <property type="entry name" value="P-loop containing nucleotide triphosphate hydrolases"/>
    <property type="match status" value="1"/>
</dbReference>
<proteinExistence type="predicted"/>
<dbReference type="Pfam" id="PF01580">
    <property type="entry name" value="FtsK_SpoIIIE"/>
    <property type="match status" value="1"/>
</dbReference>
<keyword evidence="6" id="KW-0131">Cell cycle</keyword>
<reference evidence="6" key="1">
    <citation type="submission" date="2021-01" db="EMBL/GenBank/DDBJ databases">
        <title>Whole genome shotgun sequence of Rhizocola hellebori NBRC 109834.</title>
        <authorList>
            <person name="Komaki H."/>
            <person name="Tamura T."/>
        </authorList>
    </citation>
    <scope>NUCLEOTIDE SEQUENCE</scope>
    <source>
        <strain evidence="6">NBRC 109834</strain>
    </source>
</reference>
<dbReference type="AlphaFoldDB" id="A0A8J3VN29"/>
<feature type="binding site" evidence="3">
    <location>
        <begin position="249"/>
        <end position="256"/>
    </location>
    <ligand>
        <name>ATP</name>
        <dbReference type="ChEBI" id="CHEBI:30616"/>
    </ligand>
</feature>
<comment type="caution">
    <text evidence="6">The sequence shown here is derived from an EMBL/GenBank/DDBJ whole genome shotgun (WGS) entry which is preliminary data.</text>
</comment>
<dbReference type="CDD" id="cd01127">
    <property type="entry name" value="TrwB_TraG_TraD_VirD4"/>
    <property type="match status" value="1"/>
</dbReference>
<dbReference type="SUPFAM" id="SSF52540">
    <property type="entry name" value="P-loop containing nucleoside triphosphate hydrolases"/>
    <property type="match status" value="1"/>
</dbReference>
<sequence>MFSKNRVPGDSHDAPNPRRWRVPMFHIPLWAYIPWLAVKGLWWLILGLGAALYYLAKFYWLSAPLGLLAYLTVAYGWYWATAAAVFATGMLGVWWWRRRDTFQRWLGWFYIAKWRHYLRYRPLWQPTIANIGLATSFGGERFYPSLLNVRHDGRCDVVTARMLPGQHPHDWAEAAPRFAHTFKALSCTAIESPKADRVALRFRLVDTLAATIPPFPVPATVDTRRLPVAVDEDGMLFTVSLVGHVLIAGRTGSGKGSAVWSIVSAIANGITSGLLHVHAFDPKGGMEFAYGQELFRAFHYDGPHEMAGALEDLAKVVIQRANRYRGMARDHTATTDEPTIVILIDEFASLTAYVPDKKLKERLNHAMAEILTKGRAVGVHVIAALQDPRKEILSYRNLFATRIALALNEESEVDMVLGENAVRNGAASHLISEHQPGVGYVMLDGRNRPGRVRFPYHDDNDIRAMAATYGTTLGVAQ</sequence>
<organism evidence="6 7">
    <name type="scientific">Rhizocola hellebori</name>
    <dbReference type="NCBI Taxonomy" id="1392758"/>
    <lineage>
        <taxon>Bacteria</taxon>
        <taxon>Bacillati</taxon>
        <taxon>Actinomycetota</taxon>
        <taxon>Actinomycetes</taxon>
        <taxon>Micromonosporales</taxon>
        <taxon>Micromonosporaceae</taxon>
        <taxon>Rhizocola</taxon>
    </lineage>
</organism>
<name>A0A8J3VN29_9ACTN</name>
<keyword evidence="2 3" id="KW-0067">ATP-binding</keyword>
<evidence type="ECO:0000256" key="2">
    <source>
        <dbReference type="ARBA" id="ARBA00022840"/>
    </source>
</evidence>
<dbReference type="InterPro" id="IPR027417">
    <property type="entry name" value="P-loop_NTPase"/>
</dbReference>
<dbReference type="GO" id="GO:0003677">
    <property type="term" value="F:DNA binding"/>
    <property type="evidence" value="ECO:0007669"/>
    <property type="project" value="InterPro"/>
</dbReference>
<evidence type="ECO:0000313" key="6">
    <source>
        <dbReference type="EMBL" id="GIH11773.1"/>
    </source>
</evidence>
<feature type="transmembrane region" description="Helical" evidence="4">
    <location>
        <begin position="29"/>
        <end position="56"/>
    </location>
</feature>
<dbReference type="Proteomes" id="UP000612899">
    <property type="component" value="Unassembled WGS sequence"/>
</dbReference>
<dbReference type="GO" id="GO:0005524">
    <property type="term" value="F:ATP binding"/>
    <property type="evidence" value="ECO:0007669"/>
    <property type="project" value="UniProtKB-UniRule"/>
</dbReference>
<feature type="domain" description="FtsK" evidence="5">
    <location>
        <begin position="225"/>
        <end position="414"/>
    </location>
</feature>
<accession>A0A8J3VN29</accession>
<evidence type="ECO:0000259" key="5">
    <source>
        <dbReference type="PROSITE" id="PS50901"/>
    </source>
</evidence>
<evidence type="ECO:0000256" key="1">
    <source>
        <dbReference type="ARBA" id="ARBA00022741"/>
    </source>
</evidence>
<dbReference type="InterPro" id="IPR002543">
    <property type="entry name" value="FtsK_dom"/>
</dbReference>
<feature type="transmembrane region" description="Helical" evidence="4">
    <location>
        <begin position="76"/>
        <end position="96"/>
    </location>
</feature>
<evidence type="ECO:0000313" key="7">
    <source>
        <dbReference type="Proteomes" id="UP000612899"/>
    </source>
</evidence>
<dbReference type="GO" id="GO:0051301">
    <property type="term" value="P:cell division"/>
    <property type="evidence" value="ECO:0007669"/>
    <property type="project" value="UniProtKB-KW"/>
</dbReference>
<evidence type="ECO:0000256" key="4">
    <source>
        <dbReference type="SAM" id="Phobius"/>
    </source>
</evidence>
<evidence type="ECO:0000256" key="3">
    <source>
        <dbReference type="PROSITE-ProRule" id="PRU00289"/>
    </source>
</evidence>
<dbReference type="EMBL" id="BONY01000167">
    <property type="protein sequence ID" value="GIH11773.1"/>
    <property type="molecule type" value="Genomic_DNA"/>
</dbReference>
<gene>
    <name evidence="6" type="ORF">Rhe02_98400</name>
</gene>
<keyword evidence="4" id="KW-0472">Membrane</keyword>
<keyword evidence="1 3" id="KW-0547">Nucleotide-binding</keyword>
<dbReference type="PANTHER" id="PTHR22683:SF41">
    <property type="entry name" value="DNA TRANSLOCASE FTSK"/>
    <property type="match status" value="1"/>
</dbReference>
<keyword evidence="7" id="KW-1185">Reference proteome</keyword>
<dbReference type="PROSITE" id="PS50901">
    <property type="entry name" value="FTSK"/>
    <property type="match status" value="1"/>
</dbReference>